<evidence type="ECO:0000313" key="5">
    <source>
        <dbReference type="Proteomes" id="UP000321820"/>
    </source>
</evidence>
<feature type="domain" description="RNA polymerase sigma factor 70 region 4 type 2" evidence="3">
    <location>
        <begin position="108"/>
        <end position="160"/>
    </location>
</feature>
<dbReference type="SUPFAM" id="SSF88659">
    <property type="entry name" value="Sigma3 and sigma4 domains of RNA polymerase sigma factors"/>
    <property type="match status" value="1"/>
</dbReference>
<gene>
    <name evidence="4" type="ORF">FTW19_04795</name>
</gene>
<comment type="subunit">
    <text evidence="1">Interacts transiently with the RNA polymerase catalytic core formed by RpoA, RpoB, RpoC and RpoZ (2 alpha, 1 beta, 1 beta' and 1 omega subunit) to form the RNA polymerase holoenzyme that can initiate transcription.</text>
</comment>
<dbReference type="GO" id="GO:0003677">
    <property type="term" value="F:DNA binding"/>
    <property type="evidence" value="ECO:0007669"/>
    <property type="project" value="InterPro"/>
</dbReference>
<feature type="domain" description="RNA polymerase sigma-70 region 2" evidence="2">
    <location>
        <begin position="12"/>
        <end position="75"/>
    </location>
</feature>
<dbReference type="InterPro" id="IPR013325">
    <property type="entry name" value="RNA_pol_sigma_r2"/>
</dbReference>
<dbReference type="Gene3D" id="3.10.450.50">
    <property type="match status" value="1"/>
</dbReference>
<dbReference type="PANTHER" id="PTHR30173">
    <property type="entry name" value="SIGMA 19 FACTOR"/>
    <property type="match status" value="1"/>
</dbReference>
<dbReference type="OrthoDB" id="3211555at2"/>
<dbReference type="EMBL" id="CP042806">
    <property type="protein sequence ID" value="QEE27387.1"/>
    <property type="molecule type" value="Genomic_DNA"/>
</dbReference>
<evidence type="ECO:0000259" key="3">
    <source>
        <dbReference type="Pfam" id="PF08281"/>
    </source>
</evidence>
<dbReference type="PANTHER" id="PTHR30173:SF36">
    <property type="entry name" value="ECF RNA POLYMERASE SIGMA FACTOR SIGJ"/>
    <property type="match status" value="1"/>
</dbReference>
<dbReference type="InterPro" id="IPR013324">
    <property type="entry name" value="RNA_pol_sigma_r3/r4-like"/>
</dbReference>
<dbReference type="GO" id="GO:0016987">
    <property type="term" value="F:sigma factor activity"/>
    <property type="evidence" value="ECO:0007669"/>
    <property type="project" value="InterPro"/>
</dbReference>
<dbReference type="Gene3D" id="1.10.10.10">
    <property type="entry name" value="Winged helix-like DNA-binding domain superfamily/Winged helix DNA-binding domain"/>
    <property type="match status" value="1"/>
</dbReference>
<dbReference type="SUPFAM" id="SSF54427">
    <property type="entry name" value="NTF2-like"/>
    <property type="match status" value="1"/>
</dbReference>
<dbReference type="NCBIfam" id="TIGR02957">
    <property type="entry name" value="SigX4"/>
    <property type="match status" value="1"/>
</dbReference>
<dbReference type="GO" id="GO:0006352">
    <property type="term" value="P:DNA-templated transcription initiation"/>
    <property type="evidence" value="ECO:0007669"/>
    <property type="project" value="InterPro"/>
</dbReference>
<dbReference type="InterPro" id="IPR014284">
    <property type="entry name" value="RNA_pol_sigma-70_dom"/>
</dbReference>
<dbReference type="NCBIfam" id="NF007214">
    <property type="entry name" value="PRK09636.1"/>
    <property type="match status" value="1"/>
</dbReference>
<dbReference type="RefSeq" id="WP_147646579.1">
    <property type="nucleotide sequence ID" value="NZ_CP042806.1"/>
</dbReference>
<organism evidence="4 5">
    <name type="scientific">Terriglobus albidus</name>
    <dbReference type="NCBI Taxonomy" id="1592106"/>
    <lineage>
        <taxon>Bacteria</taxon>
        <taxon>Pseudomonadati</taxon>
        <taxon>Acidobacteriota</taxon>
        <taxon>Terriglobia</taxon>
        <taxon>Terriglobales</taxon>
        <taxon>Acidobacteriaceae</taxon>
        <taxon>Terriglobus</taxon>
    </lineage>
</organism>
<accession>A0A5B9EAT8</accession>
<dbReference type="InterPro" id="IPR036388">
    <property type="entry name" value="WH-like_DNA-bd_sf"/>
</dbReference>
<sequence>MQFAPTGDLAAFEASRPRLFGIAYRMLGSAAEAEDVVQDAWLRWQSVDHSQVREPAAFLATTVTRLAIDALNSARMQRETYIGPWLPEPVDTSQDPYLGAERGEALEMAVLLLLEKLKPAERAAYVLREAFDYGYEQIAQVLETSEANCRQLVTRARKHLATERHQLVSREQQEQLLESFLVAAENGDTAALERLFTADIISFADGGGVVTAARVPVLGRERVAQVIAFFGQKLWPGITVKRLEVNGEPAALLLRGQDPYAVIRLEASAEGVHQVMWVMNPAKLERISSTLSQN</sequence>
<dbReference type="InterPro" id="IPR007627">
    <property type="entry name" value="RNA_pol_sigma70_r2"/>
</dbReference>
<dbReference type="KEGG" id="talb:FTW19_04795"/>
<reference evidence="4 5" key="1">
    <citation type="submission" date="2019-08" db="EMBL/GenBank/DDBJ databases">
        <title>Complete genome sequence of Terriglobus albidus strain ORNL.</title>
        <authorList>
            <person name="Podar M."/>
        </authorList>
    </citation>
    <scope>NUCLEOTIDE SEQUENCE [LARGE SCALE GENOMIC DNA]</scope>
    <source>
        <strain evidence="4 5">ORNL</strain>
    </source>
</reference>
<dbReference type="InterPro" id="IPR014303">
    <property type="entry name" value="RNA_pol_sigma-70_ECF"/>
</dbReference>
<dbReference type="InterPro" id="IPR052704">
    <property type="entry name" value="ECF_Sigma-70_Domain"/>
</dbReference>
<dbReference type="InterPro" id="IPR013249">
    <property type="entry name" value="RNA_pol_sigma70_r4_t2"/>
</dbReference>
<dbReference type="Pfam" id="PF04542">
    <property type="entry name" value="Sigma70_r2"/>
    <property type="match status" value="1"/>
</dbReference>
<dbReference type="Pfam" id="PF08281">
    <property type="entry name" value="Sigma70_r4_2"/>
    <property type="match status" value="1"/>
</dbReference>
<protein>
    <submittedName>
        <fullName evidence="4">RNA polymerase sigma-70 factor</fullName>
    </submittedName>
</protein>
<evidence type="ECO:0000259" key="2">
    <source>
        <dbReference type="Pfam" id="PF04542"/>
    </source>
</evidence>
<dbReference type="Proteomes" id="UP000321820">
    <property type="component" value="Chromosome"/>
</dbReference>
<dbReference type="SUPFAM" id="SSF88946">
    <property type="entry name" value="Sigma2 domain of RNA polymerase sigma factors"/>
    <property type="match status" value="1"/>
</dbReference>
<dbReference type="AlphaFoldDB" id="A0A5B9EAT8"/>
<keyword evidence="5" id="KW-1185">Reference proteome</keyword>
<dbReference type="InterPro" id="IPR032710">
    <property type="entry name" value="NTF2-like_dom_sf"/>
</dbReference>
<name>A0A5B9EAT8_9BACT</name>
<dbReference type="NCBIfam" id="TIGR02937">
    <property type="entry name" value="sigma70-ECF"/>
    <property type="match status" value="1"/>
</dbReference>
<dbReference type="Gene3D" id="1.10.1740.10">
    <property type="match status" value="1"/>
</dbReference>
<evidence type="ECO:0000313" key="4">
    <source>
        <dbReference type="EMBL" id="QEE27387.1"/>
    </source>
</evidence>
<evidence type="ECO:0000256" key="1">
    <source>
        <dbReference type="ARBA" id="ARBA00011344"/>
    </source>
</evidence>
<proteinExistence type="predicted"/>